<protein>
    <submittedName>
        <fullName evidence="6">RecB family exonuclease</fullName>
    </submittedName>
</protein>
<reference evidence="6 7" key="1">
    <citation type="submission" date="2020-09" db="EMBL/GenBank/DDBJ databases">
        <title>Novel species in genus Gordonia.</title>
        <authorList>
            <person name="Zhang G."/>
        </authorList>
    </citation>
    <scope>NUCLEOTIDE SEQUENCE [LARGE SCALE GENOMIC DNA]</scope>
    <source>
        <strain evidence="6 7">ON-33</strain>
    </source>
</reference>
<evidence type="ECO:0000256" key="1">
    <source>
        <dbReference type="ARBA" id="ARBA00022763"/>
    </source>
</evidence>
<dbReference type="GO" id="GO:0004527">
    <property type="term" value="F:exonuclease activity"/>
    <property type="evidence" value="ECO:0007669"/>
    <property type="project" value="UniProtKB-KW"/>
</dbReference>
<keyword evidence="2" id="KW-0347">Helicase</keyword>
<evidence type="ECO:0000313" key="6">
    <source>
        <dbReference type="EMBL" id="MBD1322277.1"/>
    </source>
</evidence>
<name>A0ABR7WK28_9ACTN</name>
<dbReference type="EMBL" id="JACWMS010000005">
    <property type="protein sequence ID" value="MBD1322277.1"/>
    <property type="molecule type" value="Genomic_DNA"/>
</dbReference>
<keyword evidence="1" id="KW-0227">DNA damage</keyword>
<gene>
    <name evidence="6" type="ORF">IDF66_22075</name>
</gene>
<dbReference type="RefSeq" id="WP_190268626.1">
    <property type="nucleotide sequence ID" value="NZ_BAABAD010000004.1"/>
</dbReference>
<dbReference type="Pfam" id="PF12705">
    <property type="entry name" value="PDDEXK_1"/>
    <property type="match status" value="1"/>
</dbReference>
<keyword evidence="3" id="KW-0234">DNA repair</keyword>
<proteinExistence type="predicted"/>
<dbReference type="InterPro" id="IPR011604">
    <property type="entry name" value="PDDEXK-like_dom_sf"/>
</dbReference>
<comment type="caution">
    <text evidence="6">The sequence shown here is derived from an EMBL/GenBank/DDBJ whole genome shotgun (WGS) entry which is preliminary data.</text>
</comment>
<evidence type="ECO:0000259" key="5">
    <source>
        <dbReference type="Pfam" id="PF12705"/>
    </source>
</evidence>
<keyword evidence="2" id="KW-0067">ATP-binding</keyword>
<sequence length="296" mass="32663">MSTTTEAGPVPGPSEAAGPGESGPSPRGLVGRPLALSPSRAADFKQCPLLYRYRAIDRFPETPTQAQTRGTVVHSALENLFDMPAELRTQESADLLVEGAWAAMCEADPQLSDVVDESQSGRFVAEAQKLIATYYTMENPTAFEAESCEEHVEIDVDDVLMRGFIDRIDIAPTGEIRVVDYKTGRSPSEAYEAKALFQMKFYALAILRTRGVVPKRLQLMYLSDGQQLVYEPDRAELERFSRTLKAIWSAIRSAVASGDFRPRRSRLCNMCEHKARCPEFGGQVPPYPGPPPGFTP</sequence>
<feature type="region of interest" description="Disordered" evidence="4">
    <location>
        <begin position="1"/>
        <end position="34"/>
    </location>
</feature>
<organism evidence="6 7">
    <name type="scientific">Gordonia hankookensis</name>
    <dbReference type="NCBI Taxonomy" id="589403"/>
    <lineage>
        <taxon>Bacteria</taxon>
        <taxon>Bacillati</taxon>
        <taxon>Actinomycetota</taxon>
        <taxon>Actinomycetes</taxon>
        <taxon>Mycobacteriales</taxon>
        <taxon>Gordoniaceae</taxon>
        <taxon>Gordonia</taxon>
    </lineage>
</organism>
<evidence type="ECO:0000313" key="7">
    <source>
        <dbReference type="Proteomes" id="UP000602395"/>
    </source>
</evidence>
<dbReference type="Proteomes" id="UP000602395">
    <property type="component" value="Unassembled WGS sequence"/>
</dbReference>
<keyword evidence="6" id="KW-0378">Hydrolase</keyword>
<evidence type="ECO:0000256" key="4">
    <source>
        <dbReference type="SAM" id="MobiDB-lite"/>
    </source>
</evidence>
<keyword evidence="7" id="KW-1185">Reference proteome</keyword>
<dbReference type="InterPro" id="IPR011335">
    <property type="entry name" value="Restrct_endonuc-II-like"/>
</dbReference>
<evidence type="ECO:0000256" key="2">
    <source>
        <dbReference type="ARBA" id="ARBA00022806"/>
    </source>
</evidence>
<evidence type="ECO:0000256" key="3">
    <source>
        <dbReference type="ARBA" id="ARBA00023204"/>
    </source>
</evidence>
<dbReference type="Gene3D" id="3.90.320.10">
    <property type="match status" value="1"/>
</dbReference>
<keyword evidence="6" id="KW-0269">Exonuclease</keyword>
<keyword evidence="2" id="KW-0547">Nucleotide-binding</keyword>
<accession>A0ABR7WK28</accession>
<keyword evidence="6" id="KW-0540">Nuclease</keyword>
<dbReference type="InterPro" id="IPR038726">
    <property type="entry name" value="PDDEXK_AddAB-type"/>
</dbReference>
<feature type="domain" description="PD-(D/E)XK endonuclease-like" evidence="5">
    <location>
        <begin position="36"/>
        <end position="278"/>
    </location>
</feature>
<dbReference type="SUPFAM" id="SSF52980">
    <property type="entry name" value="Restriction endonuclease-like"/>
    <property type="match status" value="1"/>
</dbReference>